<protein>
    <recommendedName>
        <fullName evidence="1">diguanylate cyclase</fullName>
        <ecNumber evidence="1">2.7.7.65</ecNumber>
    </recommendedName>
</protein>
<keyword evidence="2" id="KW-0472">Membrane</keyword>
<dbReference type="InterPro" id="IPR043128">
    <property type="entry name" value="Rev_trsase/Diguanyl_cyclase"/>
</dbReference>
<dbReference type="GO" id="GO:1902201">
    <property type="term" value="P:negative regulation of bacterial-type flagellum-dependent cell motility"/>
    <property type="evidence" value="ECO:0007669"/>
    <property type="project" value="TreeGrafter"/>
</dbReference>
<dbReference type="PANTHER" id="PTHR45138:SF24">
    <property type="entry name" value="DIGUANYLATE CYCLASE DGCC-RELATED"/>
    <property type="match status" value="1"/>
</dbReference>
<dbReference type="SUPFAM" id="SSF55073">
    <property type="entry name" value="Nucleotide cyclase"/>
    <property type="match status" value="1"/>
</dbReference>
<dbReference type="PROSITE" id="PS50887">
    <property type="entry name" value="GGDEF"/>
    <property type="match status" value="1"/>
</dbReference>
<dbReference type="SMART" id="SM00267">
    <property type="entry name" value="GGDEF"/>
    <property type="match status" value="1"/>
</dbReference>
<dbReference type="InterPro" id="IPR029787">
    <property type="entry name" value="Nucleotide_cyclase"/>
</dbReference>
<feature type="transmembrane region" description="Helical" evidence="2">
    <location>
        <begin position="6"/>
        <end position="27"/>
    </location>
</feature>
<feature type="transmembrane region" description="Helical" evidence="2">
    <location>
        <begin position="150"/>
        <end position="174"/>
    </location>
</feature>
<proteinExistence type="predicted"/>
<reference evidence="4" key="1">
    <citation type="submission" date="2018-05" db="EMBL/GenBank/DDBJ databases">
        <title>Reclassification of Methylarcula marina and Methylarcula terricola as Paracoccus methylarcula sp.nov., comb.nov. and Paracoccus terricola comb.nov.</title>
        <authorList>
            <person name="Shmareva M.N."/>
            <person name="Doronina N.V."/>
            <person name="Vasilenko O.V."/>
            <person name="Tarlachkov S.V."/>
            <person name="Trotsenko Y.A."/>
        </authorList>
    </citation>
    <scope>NUCLEOTIDE SEQUENCE [LARGE SCALE GENOMIC DNA]</scope>
    <source>
        <strain evidence="4">VKM B-2159</strain>
    </source>
</reference>
<dbReference type="NCBIfam" id="TIGR00254">
    <property type="entry name" value="GGDEF"/>
    <property type="match status" value="1"/>
</dbReference>
<dbReference type="Gene3D" id="3.30.70.270">
    <property type="match status" value="1"/>
</dbReference>
<dbReference type="RefSeq" id="WP_106689996.1">
    <property type="nucleotide sequence ID" value="NZ_PXNQ02000001.1"/>
</dbReference>
<evidence type="ECO:0000256" key="1">
    <source>
        <dbReference type="ARBA" id="ARBA00012528"/>
    </source>
</evidence>
<dbReference type="EMBL" id="PXNQ02000001">
    <property type="protein sequence ID" value="RNF36379.1"/>
    <property type="molecule type" value="Genomic_DNA"/>
</dbReference>
<evidence type="ECO:0000256" key="2">
    <source>
        <dbReference type="SAM" id="Phobius"/>
    </source>
</evidence>
<keyword evidence="2" id="KW-1133">Transmembrane helix</keyword>
<dbReference type="AlphaFoldDB" id="A0A422R2B3"/>
<dbReference type="CDD" id="cd01949">
    <property type="entry name" value="GGDEF"/>
    <property type="match status" value="1"/>
</dbReference>
<dbReference type="OrthoDB" id="9812260at2"/>
<organism evidence="4 5">
    <name type="scientific">Paracoccus methylarcula</name>
    <dbReference type="NCBI Taxonomy" id="72022"/>
    <lineage>
        <taxon>Bacteria</taxon>
        <taxon>Pseudomonadati</taxon>
        <taxon>Pseudomonadota</taxon>
        <taxon>Alphaproteobacteria</taxon>
        <taxon>Rhodobacterales</taxon>
        <taxon>Paracoccaceae</taxon>
        <taxon>Paracoccus</taxon>
    </lineage>
</organism>
<dbReference type="GO" id="GO:0052621">
    <property type="term" value="F:diguanylate cyclase activity"/>
    <property type="evidence" value="ECO:0007669"/>
    <property type="project" value="UniProtKB-EC"/>
</dbReference>
<feature type="transmembrane region" description="Helical" evidence="2">
    <location>
        <begin position="96"/>
        <end position="114"/>
    </location>
</feature>
<gene>
    <name evidence="4" type="ORF">A7A09_000090</name>
</gene>
<keyword evidence="5" id="KW-1185">Reference proteome</keyword>
<dbReference type="Pfam" id="PF00990">
    <property type="entry name" value="GGDEF"/>
    <property type="match status" value="1"/>
</dbReference>
<evidence type="ECO:0000259" key="3">
    <source>
        <dbReference type="PROSITE" id="PS50887"/>
    </source>
</evidence>
<dbReference type="FunFam" id="3.30.70.270:FF:000001">
    <property type="entry name" value="Diguanylate cyclase domain protein"/>
    <property type="match status" value="1"/>
</dbReference>
<evidence type="ECO:0000313" key="4">
    <source>
        <dbReference type="EMBL" id="RNF36379.1"/>
    </source>
</evidence>
<evidence type="ECO:0000313" key="5">
    <source>
        <dbReference type="Proteomes" id="UP000238137"/>
    </source>
</evidence>
<dbReference type="InterPro" id="IPR000160">
    <property type="entry name" value="GGDEF_dom"/>
</dbReference>
<feature type="transmembrane region" description="Helical" evidence="2">
    <location>
        <begin position="186"/>
        <end position="208"/>
    </location>
</feature>
<name>A0A422R2B3_9RHOB</name>
<feature type="transmembrane region" description="Helical" evidence="2">
    <location>
        <begin position="120"/>
        <end position="138"/>
    </location>
</feature>
<feature type="domain" description="GGDEF" evidence="3">
    <location>
        <begin position="249"/>
        <end position="383"/>
    </location>
</feature>
<dbReference type="InterPro" id="IPR050469">
    <property type="entry name" value="Diguanylate_Cyclase"/>
</dbReference>
<dbReference type="PANTHER" id="PTHR45138">
    <property type="entry name" value="REGULATORY COMPONENTS OF SENSORY TRANSDUCTION SYSTEM"/>
    <property type="match status" value="1"/>
</dbReference>
<keyword evidence="2" id="KW-0812">Transmembrane</keyword>
<feature type="transmembrane region" description="Helical" evidence="2">
    <location>
        <begin position="39"/>
        <end position="56"/>
    </location>
</feature>
<sequence length="404" mass="44669">MLQLDFLTLYIVIILNSLTVCVIWTGVVATYSNFTPSRIWLASVILSCIGGAILSLQGNEGAFWPATIGNTIIIYSFCLLWIGIRYFYDEKSGWKNALIISLASFFFMAIFHTIWQGRNVVYAVGQSVPMALTAIFLFRQRRIGFGGQIAMIAILLGIGGHAIETALNLAAWSGRYDQDLYFAVESYALVCVIYGGIIWHFGFIVMAVNRLHGDIVKVAETDELTDLPNRRHFMGQLAQSEERFLHDGMPYSVMMIDIDHFKQWNDKYGHKLGDLALMHFARVASTTIRNDDILARTGGDEFALLMPLAGEAEATELARRLIIRLRCSPLRHADLSVTISASIGIAARAANNIWADIDVLARADMALYNVKKAGRDGYATTSVTAVKDDVPAFRVVAGGSSHAQ</sequence>
<dbReference type="EC" id="2.7.7.65" evidence="1"/>
<comment type="caution">
    <text evidence="4">The sequence shown here is derived from an EMBL/GenBank/DDBJ whole genome shotgun (WGS) entry which is preliminary data.</text>
</comment>
<accession>A0A422R2B3</accession>
<dbReference type="GO" id="GO:0043709">
    <property type="term" value="P:cell adhesion involved in single-species biofilm formation"/>
    <property type="evidence" value="ECO:0007669"/>
    <property type="project" value="TreeGrafter"/>
</dbReference>
<dbReference type="GO" id="GO:0005886">
    <property type="term" value="C:plasma membrane"/>
    <property type="evidence" value="ECO:0007669"/>
    <property type="project" value="TreeGrafter"/>
</dbReference>
<feature type="transmembrane region" description="Helical" evidence="2">
    <location>
        <begin position="62"/>
        <end position="84"/>
    </location>
</feature>
<dbReference type="Proteomes" id="UP000238137">
    <property type="component" value="Unassembled WGS sequence"/>
</dbReference>